<dbReference type="SUPFAM" id="SSF57667">
    <property type="entry name" value="beta-beta-alpha zinc fingers"/>
    <property type="match status" value="1"/>
</dbReference>
<dbReference type="SMART" id="SM00355">
    <property type="entry name" value="ZnF_C2H2"/>
    <property type="match status" value="4"/>
</dbReference>
<reference evidence="7 8" key="1">
    <citation type="submission" date="2020-08" db="EMBL/GenBank/DDBJ databases">
        <authorList>
            <person name="Koutsovoulos G."/>
            <person name="Danchin GJ E."/>
        </authorList>
    </citation>
    <scope>NUCLEOTIDE SEQUENCE [LARGE SCALE GENOMIC DNA]</scope>
</reference>
<evidence type="ECO:0000256" key="2">
    <source>
        <dbReference type="ARBA" id="ARBA00022737"/>
    </source>
</evidence>
<feature type="domain" description="C2H2-type" evidence="6">
    <location>
        <begin position="59"/>
        <end position="93"/>
    </location>
</feature>
<dbReference type="GO" id="GO:0000978">
    <property type="term" value="F:RNA polymerase II cis-regulatory region sequence-specific DNA binding"/>
    <property type="evidence" value="ECO:0007669"/>
    <property type="project" value="TreeGrafter"/>
</dbReference>
<dbReference type="PROSITE" id="PS00028">
    <property type="entry name" value="ZINC_FINGER_C2H2_1"/>
    <property type="match status" value="1"/>
</dbReference>
<organism evidence="7 8">
    <name type="scientific">Meloidogyne enterolobii</name>
    <name type="common">Root-knot nematode worm</name>
    <name type="synonym">Meloidogyne mayaguensis</name>
    <dbReference type="NCBI Taxonomy" id="390850"/>
    <lineage>
        <taxon>Eukaryota</taxon>
        <taxon>Metazoa</taxon>
        <taxon>Ecdysozoa</taxon>
        <taxon>Nematoda</taxon>
        <taxon>Chromadorea</taxon>
        <taxon>Rhabditida</taxon>
        <taxon>Tylenchina</taxon>
        <taxon>Tylenchomorpha</taxon>
        <taxon>Tylenchoidea</taxon>
        <taxon>Meloidogynidae</taxon>
        <taxon>Meloidogyninae</taxon>
        <taxon>Meloidogyne</taxon>
    </lineage>
</organism>
<name>A0A6V7W535_MELEN</name>
<dbReference type="InterPro" id="IPR050329">
    <property type="entry name" value="GLI_C2H2-zinc-finger"/>
</dbReference>
<evidence type="ECO:0000259" key="6">
    <source>
        <dbReference type="PROSITE" id="PS50157"/>
    </source>
</evidence>
<keyword evidence="2" id="KW-0677">Repeat</keyword>
<dbReference type="EMBL" id="CAJEWN010000427">
    <property type="protein sequence ID" value="CAD2182316.1"/>
    <property type="molecule type" value="Genomic_DNA"/>
</dbReference>
<gene>
    <name evidence="7" type="ORF">MENT_LOCUS34522</name>
</gene>
<feature type="domain" description="C2H2-type" evidence="6">
    <location>
        <begin position="95"/>
        <end position="124"/>
    </location>
</feature>
<comment type="caution">
    <text evidence="7">The sequence shown here is derived from an EMBL/GenBank/DDBJ whole genome shotgun (WGS) entry which is preliminary data.</text>
</comment>
<evidence type="ECO:0000256" key="3">
    <source>
        <dbReference type="ARBA" id="ARBA00022771"/>
    </source>
</evidence>
<dbReference type="Proteomes" id="UP000580250">
    <property type="component" value="Unassembled WGS sequence"/>
</dbReference>
<protein>
    <recommendedName>
        <fullName evidence="6">C2H2-type domain-containing protein</fullName>
    </recommendedName>
</protein>
<dbReference type="Gene3D" id="3.30.160.60">
    <property type="entry name" value="Classic Zinc Finger"/>
    <property type="match status" value="2"/>
</dbReference>
<evidence type="ECO:0000313" key="8">
    <source>
        <dbReference type="Proteomes" id="UP000580250"/>
    </source>
</evidence>
<evidence type="ECO:0000256" key="4">
    <source>
        <dbReference type="ARBA" id="ARBA00022833"/>
    </source>
</evidence>
<dbReference type="GO" id="GO:0005634">
    <property type="term" value="C:nucleus"/>
    <property type="evidence" value="ECO:0007669"/>
    <property type="project" value="UniProtKB-ARBA"/>
</dbReference>
<dbReference type="AlphaFoldDB" id="A0A6V7W535"/>
<dbReference type="GO" id="GO:0045944">
    <property type="term" value="P:positive regulation of transcription by RNA polymerase II"/>
    <property type="evidence" value="ECO:0007669"/>
    <property type="project" value="TreeGrafter"/>
</dbReference>
<keyword evidence="3 5" id="KW-0863">Zinc-finger</keyword>
<keyword evidence="1" id="KW-0479">Metal-binding</keyword>
<proteinExistence type="predicted"/>
<dbReference type="InterPro" id="IPR036236">
    <property type="entry name" value="Znf_C2H2_sf"/>
</dbReference>
<dbReference type="InterPro" id="IPR013087">
    <property type="entry name" value="Znf_C2H2_type"/>
</dbReference>
<dbReference type="PANTHER" id="PTHR19818:SF150">
    <property type="entry name" value="C2H2-TYPE DOMAIN-CONTAINING PROTEIN-RELATED"/>
    <property type="match status" value="1"/>
</dbReference>
<dbReference type="GO" id="GO:0008270">
    <property type="term" value="F:zinc ion binding"/>
    <property type="evidence" value="ECO:0007669"/>
    <property type="project" value="UniProtKB-KW"/>
</dbReference>
<dbReference type="PANTHER" id="PTHR19818">
    <property type="entry name" value="ZINC FINGER PROTEIN ZIC AND GLI"/>
    <property type="match status" value="1"/>
</dbReference>
<dbReference type="GO" id="GO:0000981">
    <property type="term" value="F:DNA-binding transcription factor activity, RNA polymerase II-specific"/>
    <property type="evidence" value="ECO:0007669"/>
    <property type="project" value="TreeGrafter"/>
</dbReference>
<evidence type="ECO:0000256" key="5">
    <source>
        <dbReference type="PROSITE-ProRule" id="PRU00042"/>
    </source>
</evidence>
<accession>A0A6V7W535</accession>
<keyword evidence="4" id="KW-0862">Zinc</keyword>
<sequence>MDVNKFSIMKKLLWSMSKHMQNWKRLIICHWRDCEREEPFQHSANLKRHIVGHTGEKLYVCDYVNENGVRCDKSYTQSHNLTIHKQTHAAERIIFKCDYPPCTKTFETFASKFKHEKIHINPNHYGCPVFMCPKQEYKDLSTMRNHVCIKHGQDVWDFIKANKKAKKANGYGKIGIREDGNLFDMLDQGAGSSNPNREVEVRRYF</sequence>
<dbReference type="OrthoDB" id="3437960at2759"/>
<evidence type="ECO:0000313" key="7">
    <source>
        <dbReference type="EMBL" id="CAD2182316.1"/>
    </source>
</evidence>
<dbReference type="GO" id="GO:0000122">
    <property type="term" value="P:negative regulation of transcription by RNA polymerase II"/>
    <property type="evidence" value="ECO:0007669"/>
    <property type="project" value="TreeGrafter"/>
</dbReference>
<evidence type="ECO:0000256" key="1">
    <source>
        <dbReference type="ARBA" id="ARBA00022723"/>
    </source>
</evidence>
<dbReference type="PROSITE" id="PS50157">
    <property type="entry name" value="ZINC_FINGER_C2H2_2"/>
    <property type="match status" value="2"/>
</dbReference>